<proteinExistence type="predicted"/>
<dbReference type="AlphaFoldDB" id="A0A645GG01"/>
<evidence type="ECO:0000313" key="1">
    <source>
        <dbReference type="EMBL" id="MPN25050.1"/>
    </source>
</evidence>
<reference evidence="1" key="1">
    <citation type="submission" date="2019-08" db="EMBL/GenBank/DDBJ databases">
        <authorList>
            <person name="Kucharzyk K."/>
            <person name="Murdoch R.W."/>
            <person name="Higgins S."/>
            <person name="Loffler F."/>
        </authorList>
    </citation>
    <scope>NUCLEOTIDE SEQUENCE</scope>
</reference>
<sequence length="83" mass="8172">MAFAALIASVGVPAAEAVITPVSALVKVVAFAVSTVEVVALADSSMPRLVADVTPLPSFRAGPPAALPTVTYAAVSTVPVVLA</sequence>
<comment type="caution">
    <text evidence="1">The sequence shown here is derived from an EMBL/GenBank/DDBJ whole genome shotgun (WGS) entry which is preliminary data.</text>
</comment>
<organism evidence="1">
    <name type="scientific">bioreactor metagenome</name>
    <dbReference type="NCBI Taxonomy" id="1076179"/>
    <lineage>
        <taxon>unclassified sequences</taxon>
        <taxon>metagenomes</taxon>
        <taxon>ecological metagenomes</taxon>
    </lineage>
</organism>
<protein>
    <submittedName>
        <fullName evidence="1">Uncharacterized protein</fullName>
    </submittedName>
</protein>
<gene>
    <name evidence="1" type="ORF">SDC9_172457</name>
</gene>
<accession>A0A645GG01</accession>
<name>A0A645GG01_9ZZZZ</name>
<dbReference type="EMBL" id="VSSQ01074089">
    <property type="protein sequence ID" value="MPN25050.1"/>
    <property type="molecule type" value="Genomic_DNA"/>
</dbReference>